<evidence type="ECO:0000256" key="2">
    <source>
        <dbReference type="SAM" id="MobiDB-lite"/>
    </source>
</evidence>
<protein>
    <submittedName>
        <fullName evidence="5">Ras-associating domain-containing protein</fullName>
    </submittedName>
</protein>
<feature type="region of interest" description="Disordered" evidence="2">
    <location>
        <begin position="244"/>
        <end position="264"/>
    </location>
</feature>
<evidence type="ECO:0000313" key="3">
    <source>
        <dbReference type="EMBL" id="VDO09155.1"/>
    </source>
</evidence>
<dbReference type="WBParaSite" id="HNAJ_0001094901-mRNA-1">
    <property type="protein sequence ID" value="HNAJ_0001094901-mRNA-1"/>
    <property type="gene ID" value="HNAJ_0001094901"/>
</dbReference>
<feature type="coiled-coil region" evidence="1">
    <location>
        <begin position="324"/>
        <end position="359"/>
    </location>
</feature>
<reference evidence="5" key="1">
    <citation type="submission" date="2016-04" db="UniProtKB">
        <authorList>
            <consortium name="WormBaseParasite"/>
        </authorList>
    </citation>
    <scope>IDENTIFICATION</scope>
</reference>
<keyword evidence="1" id="KW-0175">Coiled coil</keyword>
<dbReference type="AlphaFoldDB" id="A0A158QJ50"/>
<dbReference type="EMBL" id="UZAE01013295">
    <property type="protein sequence ID" value="VDO09155.1"/>
    <property type="molecule type" value="Genomic_DNA"/>
</dbReference>
<gene>
    <name evidence="3" type="ORF">HNAJ_LOCUS10943</name>
</gene>
<dbReference type="Proteomes" id="UP000278807">
    <property type="component" value="Unassembled WGS sequence"/>
</dbReference>
<proteinExistence type="predicted"/>
<feature type="region of interest" description="Disordered" evidence="2">
    <location>
        <begin position="189"/>
        <end position="230"/>
    </location>
</feature>
<sequence length="438" mass="50075">IPHSRSFILSVLPTLNFIDGSQPSQEERYEVQCWNKVRSDNVNFVLYDNQVMKTEGRSVRAIFYTLFKPFRKGESRFRKQSETVRRMANSRASVLKKGFPAANELPQNLPRWNSPPGWLQRARSAQNLSDSVENVDADSAYGLRGSLREFTTKKRSSVLSYNFFPTSSNQQLLRSESVFIPIESEDEGQRVDDLKKSLQPSTSKNRSELKQKPLSVPTTTEKENRLKSTGHRLKSPGIALSCFQRQKESSDSDEMKEERMEDEPTLRMTFDKLDRLPSGEFRGLLNSSSFECLLRGLQHEDYPCLCTNPSICPARSPRGLETEIQLLRGQVEEFRALSAKQERERLQQADEIRRLAEEVRNLKAWKVSVLRGREILRNSAEGDCEQQRQGAKCDNTGFRKNSEVISSTLLPVNMSTTPTTTENDDSDDVDIENSEEDE</sequence>
<keyword evidence="4" id="KW-1185">Reference proteome</keyword>
<reference evidence="3 4" key="2">
    <citation type="submission" date="2018-11" db="EMBL/GenBank/DDBJ databases">
        <authorList>
            <consortium name="Pathogen Informatics"/>
        </authorList>
    </citation>
    <scope>NUCLEOTIDE SEQUENCE [LARGE SCALE GENOMIC DNA]</scope>
</reference>
<evidence type="ECO:0000313" key="4">
    <source>
        <dbReference type="Proteomes" id="UP000278807"/>
    </source>
</evidence>
<name>A0A158QJ50_RODNA</name>
<accession>A0A158QJ50</accession>
<feature type="compositionally biased region" description="Polar residues" evidence="2">
    <location>
        <begin position="411"/>
        <end position="421"/>
    </location>
</feature>
<evidence type="ECO:0000256" key="1">
    <source>
        <dbReference type="SAM" id="Coils"/>
    </source>
</evidence>
<dbReference type="STRING" id="102285.A0A158QJ50"/>
<feature type="compositionally biased region" description="Acidic residues" evidence="2">
    <location>
        <begin position="422"/>
        <end position="438"/>
    </location>
</feature>
<feature type="region of interest" description="Disordered" evidence="2">
    <location>
        <begin position="411"/>
        <end position="438"/>
    </location>
</feature>
<dbReference type="OrthoDB" id="6275978at2759"/>
<evidence type="ECO:0000313" key="5">
    <source>
        <dbReference type="WBParaSite" id="HNAJ_0001094901-mRNA-1"/>
    </source>
</evidence>
<organism evidence="5">
    <name type="scientific">Rodentolepis nana</name>
    <name type="common">Dwarf tapeworm</name>
    <name type="synonym">Hymenolepis nana</name>
    <dbReference type="NCBI Taxonomy" id="102285"/>
    <lineage>
        <taxon>Eukaryota</taxon>
        <taxon>Metazoa</taxon>
        <taxon>Spiralia</taxon>
        <taxon>Lophotrochozoa</taxon>
        <taxon>Platyhelminthes</taxon>
        <taxon>Cestoda</taxon>
        <taxon>Eucestoda</taxon>
        <taxon>Cyclophyllidea</taxon>
        <taxon>Hymenolepididae</taxon>
        <taxon>Rodentolepis</taxon>
    </lineage>
</organism>